<dbReference type="EMBL" id="HG994587">
    <property type="protein sequence ID" value="CAF3014369.1"/>
    <property type="molecule type" value="Genomic_DNA"/>
</dbReference>
<dbReference type="AlphaFoldDB" id="A0A7R8HD15"/>
<gene>
    <name evidence="7" type="ORF">LSAA_13530</name>
</gene>
<evidence type="ECO:0000256" key="4">
    <source>
        <dbReference type="ARBA" id="ARBA00022692"/>
    </source>
</evidence>
<reference evidence="7" key="1">
    <citation type="submission" date="2021-02" db="EMBL/GenBank/DDBJ databases">
        <authorList>
            <person name="Bekaert M."/>
        </authorList>
    </citation>
    <scope>NUCLEOTIDE SEQUENCE</scope>
    <source>
        <strain evidence="7">IoA-00</strain>
    </source>
</reference>
<keyword evidence="6" id="KW-0472">Membrane</keyword>
<keyword evidence="3" id="KW-0813">Transport</keyword>
<dbReference type="PANTHER" id="PTHR10332">
    <property type="entry name" value="EQUILIBRATIVE NUCLEOSIDE TRANSPORTER"/>
    <property type="match status" value="1"/>
</dbReference>
<evidence type="ECO:0000256" key="3">
    <source>
        <dbReference type="ARBA" id="ARBA00022448"/>
    </source>
</evidence>
<keyword evidence="8" id="KW-1185">Reference proteome</keyword>
<dbReference type="PANTHER" id="PTHR10332:SF80">
    <property type="entry name" value="EQUILIBRATIVE NUCLEOSIDE TRANSPORTER 2, ISOFORM A"/>
    <property type="match status" value="1"/>
</dbReference>
<evidence type="ECO:0000256" key="6">
    <source>
        <dbReference type="ARBA" id="ARBA00023136"/>
    </source>
</evidence>
<keyword evidence="5" id="KW-1133">Transmembrane helix</keyword>
<name>A0A7R8HD15_LEPSM</name>
<protein>
    <submittedName>
        <fullName evidence="7">SLC29A1_2_3</fullName>
    </submittedName>
</protein>
<organism evidence="7 8">
    <name type="scientific">Lepeophtheirus salmonis</name>
    <name type="common">Salmon louse</name>
    <name type="synonym">Caligus salmonis</name>
    <dbReference type="NCBI Taxonomy" id="72036"/>
    <lineage>
        <taxon>Eukaryota</taxon>
        <taxon>Metazoa</taxon>
        <taxon>Ecdysozoa</taxon>
        <taxon>Arthropoda</taxon>
        <taxon>Crustacea</taxon>
        <taxon>Multicrustacea</taxon>
        <taxon>Hexanauplia</taxon>
        <taxon>Copepoda</taxon>
        <taxon>Siphonostomatoida</taxon>
        <taxon>Caligidae</taxon>
        <taxon>Lepeophtheirus</taxon>
    </lineage>
</organism>
<dbReference type="Pfam" id="PF01733">
    <property type="entry name" value="Nucleoside_tran"/>
    <property type="match status" value="2"/>
</dbReference>
<dbReference type="GO" id="GO:0005886">
    <property type="term" value="C:plasma membrane"/>
    <property type="evidence" value="ECO:0007669"/>
    <property type="project" value="TreeGrafter"/>
</dbReference>
<dbReference type="InterPro" id="IPR002259">
    <property type="entry name" value="Eqnu_transpt"/>
</dbReference>
<dbReference type="Proteomes" id="UP000675881">
    <property type="component" value="Chromosome 8"/>
</dbReference>
<evidence type="ECO:0000256" key="2">
    <source>
        <dbReference type="ARBA" id="ARBA00007965"/>
    </source>
</evidence>
<keyword evidence="4" id="KW-0812">Transmembrane</keyword>
<proteinExistence type="inferred from homology"/>
<evidence type="ECO:0000313" key="8">
    <source>
        <dbReference type="Proteomes" id="UP000675881"/>
    </source>
</evidence>
<comment type="similarity">
    <text evidence="2">Belongs to the SLC29A/ENT transporter (TC 2.A.57) family.</text>
</comment>
<dbReference type="GO" id="GO:0005337">
    <property type="term" value="F:nucleoside transmembrane transporter activity"/>
    <property type="evidence" value="ECO:0007669"/>
    <property type="project" value="InterPro"/>
</dbReference>
<evidence type="ECO:0000313" key="7">
    <source>
        <dbReference type="EMBL" id="CAF3014369.1"/>
    </source>
</evidence>
<evidence type="ECO:0000256" key="1">
    <source>
        <dbReference type="ARBA" id="ARBA00004141"/>
    </source>
</evidence>
<sequence>MLPMGFITTLSMEIASKLPFRYTGAVILGSNISGIIVATINIISISISPNPRTAAIYYFITALFILLACFDTYFALPLNRFFRYHDYQYKKGLQLKKKSAISSSIGTMQCTNPTGVISSRTSSLVRRLNHLPFWTIFRNSALGSKPSLYQRNTTLLLPASLRFNFGAMLGNLIATYVHFPSPSRENLACYVPLGCGILDGWSLFFGLTGGYLSAIAIMYCPRSVEPEYAATAGMFGASSIATGIISGIAVSYSMPVLVSNPELQFELPSWWPQFTPN</sequence>
<evidence type="ECO:0000256" key="5">
    <source>
        <dbReference type="ARBA" id="ARBA00022989"/>
    </source>
</evidence>
<comment type="subcellular location">
    <subcellularLocation>
        <location evidence="1">Membrane</location>
        <topology evidence="1">Multi-pass membrane protein</topology>
    </subcellularLocation>
</comment>
<accession>A0A7R8HD15</accession>
<dbReference type="OrthoDB" id="1856718at2759"/>